<comment type="catalytic activity">
    <reaction evidence="4">
        <text>GTP + H2O = GDP + phosphate + H(+)</text>
        <dbReference type="Rhea" id="RHEA:19669"/>
        <dbReference type="ChEBI" id="CHEBI:15377"/>
        <dbReference type="ChEBI" id="CHEBI:15378"/>
        <dbReference type="ChEBI" id="CHEBI:37565"/>
        <dbReference type="ChEBI" id="CHEBI:43474"/>
        <dbReference type="ChEBI" id="CHEBI:58189"/>
        <dbReference type="EC" id="3.6.5.2"/>
    </reaction>
</comment>
<dbReference type="SUPFAM" id="SSF52540">
    <property type="entry name" value="P-loop containing nucleoside triphosphate hydrolases"/>
    <property type="match status" value="1"/>
</dbReference>
<comment type="caution">
    <text evidence="5">The sequence shown here is derived from an EMBL/GenBank/DDBJ whole genome shotgun (WGS) entry which is preliminary data.</text>
</comment>
<dbReference type="AlphaFoldDB" id="A0A179EXI8"/>
<dbReference type="InterPro" id="IPR027417">
    <property type="entry name" value="P-loop_NTPase"/>
</dbReference>
<dbReference type="PANTHER" id="PTHR45704">
    <property type="entry name" value="RAS-LIKE FAMILY MEMBER 11"/>
    <property type="match status" value="1"/>
</dbReference>
<protein>
    <recommendedName>
        <fullName evidence="2">small monomeric GTPase</fullName>
        <ecNumber evidence="2">3.6.5.2</ecNumber>
    </recommendedName>
</protein>
<evidence type="ECO:0000256" key="3">
    <source>
        <dbReference type="ARBA" id="ARBA00022801"/>
    </source>
</evidence>
<accession>A0A179EXI8</accession>
<dbReference type="InterPro" id="IPR051065">
    <property type="entry name" value="Ras-related_GTPase"/>
</dbReference>
<evidence type="ECO:0000256" key="2">
    <source>
        <dbReference type="ARBA" id="ARBA00011984"/>
    </source>
</evidence>
<dbReference type="GO" id="GO:0005525">
    <property type="term" value="F:GTP binding"/>
    <property type="evidence" value="ECO:0007669"/>
    <property type="project" value="InterPro"/>
</dbReference>
<evidence type="ECO:0000256" key="4">
    <source>
        <dbReference type="ARBA" id="ARBA00048098"/>
    </source>
</evidence>
<reference evidence="5 6" key="1">
    <citation type="submission" date="2016-01" db="EMBL/GenBank/DDBJ databases">
        <title>Biosynthesis of antibiotic leucinostatins and their inhibition on Phytophthora in bio-control Purpureocillium lilacinum.</title>
        <authorList>
            <person name="Wang G."/>
            <person name="Liu Z."/>
            <person name="Lin R."/>
            <person name="Li E."/>
            <person name="Mao Z."/>
            <person name="Ling J."/>
            <person name="Yin W."/>
            <person name="Xie B."/>
        </authorList>
    </citation>
    <scope>NUCLEOTIDE SEQUENCE [LARGE SCALE GENOMIC DNA]</scope>
    <source>
        <strain evidence="5">PLBJ-1</strain>
    </source>
</reference>
<evidence type="ECO:0000313" key="6">
    <source>
        <dbReference type="Proteomes" id="UP000078240"/>
    </source>
</evidence>
<gene>
    <name evidence="5" type="ORF">VFPBJ_11718</name>
</gene>
<dbReference type="SMART" id="SM00173">
    <property type="entry name" value="RAS"/>
    <property type="match status" value="1"/>
</dbReference>
<dbReference type="PROSITE" id="PS51419">
    <property type="entry name" value="RAB"/>
    <property type="match status" value="1"/>
</dbReference>
<comment type="similarity">
    <text evidence="1">Belongs to the small GTPase superfamily. Ras family.</text>
</comment>
<evidence type="ECO:0000256" key="1">
    <source>
        <dbReference type="ARBA" id="ARBA00008344"/>
    </source>
</evidence>
<keyword evidence="3" id="KW-0378">Hydrolase</keyword>
<proteinExistence type="inferred from homology"/>
<sequence length="247" mass="27712">MHVSLFFHRAVSSGPKGYGFGCIYSNLLILALAELWPSYKTQRVQASEQITSGDSYRFIVVGDRAVGKTALVRQFCHYHSTMEEMTIMQATINGRPTLLEILDTGDGETKTTVPGAIDRHVQGFILEYSITSRSSFEFALNIIRNFAANYSNGLPIRMNDSSHSLPIVLIGNKRDQYMCRVVSTKEGEDIAQHYGLEFYEISSRSYHDAERVVSSAVRRGRLEMKARQGSCTGSQQRSVGRHECQIL</sequence>
<dbReference type="Pfam" id="PF00071">
    <property type="entry name" value="Ras"/>
    <property type="match status" value="1"/>
</dbReference>
<dbReference type="GO" id="GO:0003925">
    <property type="term" value="F:G protein activity"/>
    <property type="evidence" value="ECO:0007669"/>
    <property type="project" value="UniProtKB-EC"/>
</dbReference>
<dbReference type="EMBL" id="LSBH01000069">
    <property type="protein sequence ID" value="OAQ57907.1"/>
    <property type="molecule type" value="Genomic_DNA"/>
</dbReference>
<dbReference type="SMART" id="SM00175">
    <property type="entry name" value="RAB"/>
    <property type="match status" value="1"/>
</dbReference>
<evidence type="ECO:0000313" key="5">
    <source>
        <dbReference type="EMBL" id="OAQ57907.1"/>
    </source>
</evidence>
<dbReference type="Proteomes" id="UP000078240">
    <property type="component" value="Unassembled WGS sequence"/>
</dbReference>
<organism evidence="5 6">
    <name type="scientific">Purpureocillium lilacinum</name>
    <name type="common">Paecilomyces lilacinus</name>
    <dbReference type="NCBI Taxonomy" id="33203"/>
    <lineage>
        <taxon>Eukaryota</taxon>
        <taxon>Fungi</taxon>
        <taxon>Dikarya</taxon>
        <taxon>Ascomycota</taxon>
        <taxon>Pezizomycotina</taxon>
        <taxon>Sordariomycetes</taxon>
        <taxon>Hypocreomycetidae</taxon>
        <taxon>Hypocreales</taxon>
        <taxon>Ophiocordycipitaceae</taxon>
        <taxon>Purpureocillium</taxon>
    </lineage>
</organism>
<dbReference type="InterPro" id="IPR001806">
    <property type="entry name" value="Small_GTPase"/>
</dbReference>
<dbReference type="EC" id="3.6.5.2" evidence="2"/>
<dbReference type="PROSITE" id="PS51421">
    <property type="entry name" value="RAS"/>
    <property type="match status" value="1"/>
</dbReference>
<dbReference type="PRINTS" id="PR00449">
    <property type="entry name" value="RASTRNSFRMNG"/>
</dbReference>
<dbReference type="Gene3D" id="3.40.50.300">
    <property type="entry name" value="P-loop containing nucleotide triphosphate hydrolases"/>
    <property type="match status" value="1"/>
</dbReference>
<name>A0A179EXI8_PURLI</name>